<organism evidence="6 7">
    <name type="scientific">candidate division WWE3 bacterium CG22_combo_CG10-13_8_21_14_all_39_12</name>
    <dbReference type="NCBI Taxonomy" id="1975094"/>
    <lineage>
        <taxon>Bacteria</taxon>
        <taxon>Katanobacteria</taxon>
    </lineage>
</organism>
<dbReference type="GO" id="GO:0017148">
    <property type="term" value="P:negative regulation of translation"/>
    <property type="evidence" value="ECO:0007669"/>
    <property type="project" value="TreeGrafter"/>
</dbReference>
<dbReference type="AlphaFoldDB" id="A0A2H0BHZ6"/>
<evidence type="ECO:0000313" key="7">
    <source>
        <dbReference type="Proteomes" id="UP000228495"/>
    </source>
</evidence>
<evidence type="ECO:0000313" key="6">
    <source>
        <dbReference type="EMBL" id="PIP56638.1"/>
    </source>
</evidence>
<comment type="function">
    <text evidence="5">This protein is one of the early assembly proteins of the 50S ribosomal subunit, although it is not seen to bind rRNA by itself. It is important during the early stages of 50S assembly.</text>
</comment>
<dbReference type="CDD" id="cd00392">
    <property type="entry name" value="Ribosomal_L13"/>
    <property type="match status" value="1"/>
</dbReference>
<dbReference type="InterPro" id="IPR005822">
    <property type="entry name" value="Ribosomal_uL13"/>
</dbReference>
<proteinExistence type="inferred from homology"/>
<dbReference type="InterPro" id="IPR036899">
    <property type="entry name" value="Ribosomal_uL13_sf"/>
</dbReference>
<reference evidence="6 7" key="1">
    <citation type="submission" date="2017-09" db="EMBL/GenBank/DDBJ databases">
        <title>Depth-based differentiation of microbial function through sediment-hosted aquifers and enrichment of novel symbionts in the deep terrestrial subsurface.</title>
        <authorList>
            <person name="Probst A.J."/>
            <person name="Ladd B."/>
            <person name="Jarett J.K."/>
            <person name="Geller-Mcgrath D.E."/>
            <person name="Sieber C.M."/>
            <person name="Emerson J.B."/>
            <person name="Anantharaman K."/>
            <person name="Thomas B.C."/>
            <person name="Malmstrom R."/>
            <person name="Stieglmeier M."/>
            <person name="Klingl A."/>
            <person name="Woyke T."/>
            <person name="Ryan C.M."/>
            <person name="Banfield J.F."/>
        </authorList>
    </citation>
    <scope>NUCLEOTIDE SEQUENCE [LARGE SCALE GENOMIC DNA]</scope>
    <source>
        <strain evidence="6">CG22_combo_CG10-13_8_21_14_all_39_12</strain>
    </source>
</reference>
<dbReference type="GO" id="GO:0006412">
    <property type="term" value="P:translation"/>
    <property type="evidence" value="ECO:0007669"/>
    <property type="project" value="UniProtKB-UniRule"/>
</dbReference>
<dbReference type="Pfam" id="PF00572">
    <property type="entry name" value="Ribosomal_L13"/>
    <property type="match status" value="1"/>
</dbReference>
<accession>A0A2H0BHZ6</accession>
<comment type="subunit">
    <text evidence="5">Part of the 50S ribosomal subunit.</text>
</comment>
<protein>
    <recommendedName>
        <fullName evidence="4 5">Large ribosomal subunit protein uL13</fullName>
    </recommendedName>
</protein>
<dbReference type="PANTHER" id="PTHR11545:SF2">
    <property type="entry name" value="LARGE RIBOSOMAL SUBUNIT PROTEIN UL13M"/>
    <property type="match status" value="1"/>
</dbReference>
<keyword evidence="3 5" id="KW-0687">Ribonucleoprotein</keyword>
<comment type="similarity">
    <text evidence="1 5">Belongs to the universal ribosomal protein uL13 family.</text>
</comment>
<evidence type="ECO:0000256" key="1">
    <source>
        <dbReference type="ARBA" id="ARBA00006227"/>
    </source>
</evidence>
<name>A0A2H0BHZ6_UNCKA</name>
<dbReference type="GO" id="GO:0022625">
    <property type="term" value="C:cytosolic large ribosomal subunit"/>
    <property type="evidence" value="ECO:0007669"/>
    <property type="project" value="TreeGrafter"/>
</dbReference>
<comment type="caution">
    <text evidence="6">The sequence shown here is derived from an EMBL/GenBank/DDBJ whole genome shotgun (WGS) entry which is preliminary data.</text>
</comment>
<evidence type="ECO:0000256" key="3">
    <source>
        <dbReference type="ARBA" id="ARBA00023274"/>
    </source>
</evidence>
<dbReference type="PIRSF" id="PIRSF002181">
    <property type="entry name" value="Ribosomal_L13"/>
    <property type="match status" value="1"/>
</dbReference>
<dbReference type="HAMAP" id="MF_01366">
    <property type="entry name" value="Ribosomal_uL13"/>
    <property type="match status" value="1"/>
</dbReference>
<dbReference type="InterPro" id="IPR005823">
    <property type="entry name" value="Ribosomal_uL13_bac-type"/>
</dbReference>
<dbReference type="NCBIfam" id="TIGR01066">
    <property type="entry name" value="rplM_bact"/>
    <property type="match status" value="1"/>
</dbReference>
<sequence>MIASKSIKPTEITRKWYIVDAKDHILGRMSTRVAHVLQGKNHAYYSPQWDMGDHVIVINAKKVAVTGGKDEKKNYYRHSGFPGGMKSRTLSEMREKNPVEIITQAVRGMLPKNNLARDMIKKLHVYEGAEHPYAAQTPQELIPQQKGT</sequence>
<evidence type="ECO:0000256" key="5">
    <source>
        <dbReference type="HAMAP-Rule" id="MF_01366"/>
    </source>
</evidence>
<gene>
    <name evidence="5" type="primary">rplM</name>
    <name evidence="6" type="ORF">COX05_01970</name>
</gene>
<dbReference type="PANTHER" id="PTHR11545">
    <property type="entry name" value="RIBOSOMAL PROTEIN L13"/>
    <property type="match status" value="1"/>
</dbReference>
<evidence type="ECO:0000256" key="4">
    <source>
        <dbReference type="ARBA" id="ARBA00035201"/>
    </source>
</evidence>
<dbReference type="Proteomes" id="UP000228495">
    <property type="component" value="Unassembled WGS sequence"/>
</dbReference>
<keyword evidence="2 5" id="KW-0689">Ribosomal protein</keyword>
<dbReference type="GO" id="GO:0003735">
    <property type="term" value="F:structural constituent of ribosome"/>
    <property type="evidence" value="ECO:0007669"/>
    <property type="project" value="InterPro"/>
</dbReference>
<dbReference type="GO" id="GO:0003729">
    <property type="term" value="F:mRNA binding"/>
    <property type="evidence" value="ECO:0007669"/>
    <property type="project" value="UniProtKB-ARBA"/>
</dbReference>
<dbReference type="FunFam" id="3.90.1180.10:FF:000001">
    <property type="entry name" value="50S ribosomal protein L13"/>
    <property type="match status" value="1"/>
</dbReference>
<dbReference type="EMBL" id="PCSU01000030">
    <property type="protein sequence ID" value="PIP56638.1"/>
    <property type="molecule type" value="Genomic_DNA"/>
</dbReference>
<dbReference type="Gene3D" id="3.90.1180.10">
    <property type="entry name" value="Ribosomal protein L13"/>
    <property type="match status" value="1"/>
</dbReference>
<dbReference type="SUPFAM" id="SSF52161">
    <property type="entry name" value="Ribosomal protein L13"/>
    <property type="match status" value="1"/>
</dbReference>
<evidence type="ECO:0000256" key="2">
    <source>
        <dbReference type="ARBA" id="ARBA00022980"/>
    </source>
</evidence>